<keyword evidence="3" id="KW-1185">Reference proteome</keyword>
<organism evidence="2 3">
    <name type="scientific">Durusdinium trenchii</name>
    <dbReference type="NCBI Taxonomy" id="1381693"/>
    <lineage>
        <taxon>Eukaryota</taxon>
        <taxon>Sar</taxon>
        <taxon>Alveolata</taxon>
        <taxon>Dinophyceae</taxon>
        <taxon>Suessiales</taxon>
        <taxon>Symbiodiniaceae</taxon>
        <taxon>Durusdinium</taxon>
    </lineage>
</organism>
<feature type="compositionally biased region" description="Basic and acidic residues" evidence="1">
    <location>
        <begin position="75"/>
        <end position="96"/>
    </location>
</feature>
<name>A0ABP0JCV5_9DINO</name>
<reference evidence="2 3" key="1">
    <citation type="submission" date="2024-02" db="EMBL/GenBank/DDBJ databases">
        <authorList>
            <person name="Chen Y."/>
            <person name="Shah S."/>
            <person name="Dougan E. K."/>
            <person name="Thang M."/>
            <person name="Chan C."/>
        </authorList>
    </citation>
    <scope>NUCLEOTIDE SEQUENCE [LARGE SCALE GENOMIC DNA]</scope>
</reference>
<protein>
    <submittedName>
        <fullName evidence="2">Uncharacterized protein</fullName>
    </submittedName>
</protein>
<comment type="caution">
    <text evidence="2">The sequence shown here is derived from an EMBL/GenBank/DDBJ whole genome shotgun (WGS) entry which is preliminary data.</text>
</comment>
<evidence type="ECO:0000313" key="2">
    <source>
        <dbReference type="EMBL" id="CAK9012236.1"/>
    </source>
</evidence>
<sequence length="116" mass="12805">MSISQFSHSRPPCTEAPPTGFVIRSDGSVLKSADSSSYSDEWYAAWICMRKAGAFDDPVPENEDATHDPMPMKVDATKDPVPVKDEKEQLPEEPKMAKKQPPTEPKMGKKGNKGKK</sequence>
<dbReference type="Proteomes" id="UP001642464">
    <property type="component" value="Unassembled WGS sequence"/>
</dbReference>
<dbReference type="EMBL" id="CAXAMM010006774">
    <property type="protein sequence ID" value="CAK9012236.1"/>
    <property type="molecule type" value="Genomic_DNA"/>
</dbReference>
<feature type="region of interest" description="Disordered" evidence="1">
    <location>
        <begin position="55"/>
        <end position="116"/>
    </location>
</feature>
<evidence type="ECO:0000256" key="1">
    <source>
        <dbReference type="SAM" id="MobiDB-lite"/>
    </source>
</evidence>
<proteinExistence type="predicted"/>
<accession>A0ABP0JCV5</accession>
<feature type="region of interest" description="Disordered" evidence="1">
    <location>
        <begin position="1"/>
        <end position="20"/>
    </location>
</feature>
<evidence type="ECO:0000313" key="3">
    <source>
        <dbReference type="Proteomes" id="UP001642464"/>
    </source>
</evidence>
<gene>
    <name evidence="2" type="ORF">SCF082_LOCUS11431</name>
</gene>